<dbReference type="AlphaFoldDB" id="A0A915K0B5"/>
<evidence type="ECO:0000256" key="1">
    <source>
        <dbReference type="SAM" id="SignalP"/>
    </source>
</evidence>
<feature type="signal peptide" evidence="1">
    <location>
        <begin position="1"/>
        <end position="23"/>
    </location>
</feature>
<dbReference type="WBParaSite" id="nRc.2.0.1.t31323-RA">
    <property type="protein sequence ID" value="nRc.2.0.1.t31323-RA"/>
    <property type="gene ID" value="nRc.2.0.1.g31323"/>
</dbReference>
<sequence length="239" mass="27083">MANVHFYALFLVLVLSLRLSVSSKPHLGSKLFSSKCESNQYTEWTNCLWPHGDLRLAINNFLNSAKEKSCKVPNPAMLNSAFSTLQKGTYKEHPLYSRIPDQPCGFCGRKVKCCSKNVKNFLKQSYKSDACDQTLSFCTLPRMSDDYVAGLASKYANVSFNGNHCDYDQYTRNEFESFKSMPAYNFIKPLICQIYSSTKPKINCVEVGNECRCCCLHYKYINGQCVPDESMRSSDQSCA</sequence>
<keyword evidence="1" id="KW-0732">Signal</keyword>
<name>A0A915K0B5_ROMCU</name>
<accession>A0A915K0B5</accession>
<evidence type="ECO:0000313" key="3">
    <source>
        <dbReference type="WBParaSite" id="nRc.2.0.1.t31323-RA"/>
    </source>
</evidence>
<feature type="chain" id="PRO_5037618072" evidence="1">
    <location>
        <begin position="24"/>
        <end position="239"/>
    </location>
</feature>
<proteinExistence type="predicted"/>
<dbReference type="OMA" id="DKCHCCC"/>
<keyword evidence="2" id="KW-1185">Reference proteome</keyword>
<protein>
    <submittedName>
        <fullName evidence="3">Uncharacterized protein</fullName>
    </submittedName>
</protein>
<organism evidence="2 3">
    <name type="scientific">Romanomermis culicivorax</name>
    <name type="common">Nematode worm</name>
    <dbReference type="NCBI Taxonomy" id="13658"/>
    <lineage>
        <taxon>Eukaryota</taxon>
        <taxon>Metazoa</taxon>
        <taxon>Ecdysozoa</taxon>
        <taxon>Nematoda</taxon>
        <taxon>Enoplea</taxon>
        <taxon>Dorylaimia</taxon>
        <taxon>Mermithida</taxon>
        <taxon>Mermithoidea</taxon>
        <taxon>Mermithidae</taxon>
        <taxon>Romanomermis</taxon>
    </lineage>
</organism>
<dbReference type="Proteomes" id="UP000887565">
    <property type="component" value="Unplaced"/>
</dbReference>
<evidence type="ECO:0000313" key="2">
    <source>
        <dbReference type="Proteomes" id="UP000887565"/>
    </source>
</evidence>
<reference evidence="3" key="1">
    <citation type="submission" date="2022-11" db="UniProtKB">
        <authorList>
            <consortium name="WormBaseParasite"/>
        </authorList>
    </citation>
    <scope>IDENTIFICATION</scope>
</reference>